<evidence type="ECO:0000313" key="2">
    <source>
        <dbReference type="EMBL" id="RUT09927.1"/>
    </source>
</evidence>
<accession>A0A3S1CT17</accession>
<protein>
    <recommendedName>
        <fullName evidence="1">Filamentous haemagglutinin FhaB/tRNA nuclease CdiA-like TPS domain-containing protein</fullName>
    </recommendedName>
</protein>
<reference evidence="2" key="2">
    <citation type="journal article" date="2019" name="Genome Biol. Evol.">
        <title>Day and night: Metabolic profiles and evolutionary relationships of six axenic non-marine cyanobacteria.</title>
        <authorList>
            <person name="Will S.E."/>
            <person name="Henke P."/>
            <person name="Boedeker C."/>
            <person name="Huang S."/>
            <person name="Brinkmann H."/>
            <person name="Rohde M."/>
            <person name="Jarek M."/>
            <person name="Friedl T."/>
            <person name="Seufert S."/>
            <person name="Schumacher M."/>
            <person name="Overmann J."/>
            <person name="Neumann-Schaal M."/>
            <person name="Petersen J."/>
        </authorList>
    </citation>
    <scope>NUCLEOTIDE SEQUENCE [LARGE SCALE GENOMIC DNA]</scope>
    <source>
        <strain evidence="2">PCC 7102</strain>
    </source>
</reference>
<comment type="caution">
    <text evidence="2">The sequence shown here is derived from an EMBL/GenBank/DDBJ whole genome shotgun (WGS) entry which is preliminary data.</text>
</comment>
<dbReference type="EMBL" id="RSCL01000001">
    <property type="protein sequence ID" value="RUT09927.1"/>
    <property type="molecule type" value="Genomic_DNA"/>
</dbReference>
<dbReference type="Proteomes" id="UP000271624">
    <property type="component" value="Unassembled WGS sequence"/>
</dbReference>
<dbReference type="SUPFAM" id="SSF51126">
    <property type="entry name" value="Pectin lyase-like"/>
    <property type="match status" value="4"/>
</dbReference>
<dbReference type="SMART" id="SM00912">
    <property type="entry name" value="Haemagg_act"/>
    <property type="match status" value="1"/>
</dbReference>
<name>A0A3S1CT17_9CYAN</name>
<dbReference type="Gene3D" id="2.160.20.10">
    <property type="entry name" value="Single-stranded right-handed beta-helix, Pectin lyase-like"/>
    <property type="match status" value="2"/>
</dbReference>
<proteinExistence type="predicted"/>
<dbReference type="NCBIfam" id="TIGR01901">
    <property type="entry name" value="adhes_NPXG"/>
    <property type="match status" value="1"/>
</dbReference>
<dbReference type="InterPro" id="IPR008638">
    <property type="entry name" value="FhaB/CdiA-like_TPS"/>
</dbReference>
<reference evidence="2" key="1">
    <citation type="submission" date="2018-12" db="EMBL/GenBank/DDBJ databases">
        <authorList>
            <person name="Will S."/>
            <person name="Neumann-Schaal M."/>
            <person name="Henke P."/>
        </authorList>
    </citation>
    <scope>NUCLEOTIDE SEQUENCE</scope>
    <source>
        <strain evidence="2">PCC 7102</strain>
    </source>
</reference>
<evidence type="ECO:0000313" key="3">
    <source>
        <dbReference type="Proteomes" id="UP000271624"/>
    </source>
</evidence>
<feature type="domain" description="Filamentous haemagglutinin FhaB/tRNA nuclease CdiA-like TPS" evidence="1">
    <location>
        <begin position="7"/>
        <end position="123"/>
    </location>
</feature>
<gene>
    <name evidence="2" type="ORF">DSM106972_004220</name>
</gene>
<dbReference type="AlphaFoldDB" id="A0A3S1CT17"/>
<dbReference type="InterPro" id="IPR012334">
    <property type="entry name" value="Pectin_lyas_fold"/>
</dbReference>
<dbReference type="Pfam" id="PF05860">
    <property type="entry name" value="TPS"/>
    <property type="match status" value="1"/>
</dbReference>
<keyword evidence="3" id="KW-1185">Reference proteome</keyword>
<evidence type="ECO:0000259" key="1">
    <source>
        <dbReference type="SMART" id="SM00912"/>
    </source>
</evidence>
<sequence length="799" mass="81533">MSIAQVIPDASVGSIVTPNQLINGILSERIDGGAKSSSNLFHSFSEFNTGAGRSVYFSNPIDVTNIFTRVTGNNASSINGTLGVLGDANLFLMNPNGIVFGASGKLDVKGSFLGTTATSINFADGTQYSATSSQLNPVLTVSVPVGLGFGSNPVAIRVNGAGHNLTYQQLPGQAFPPFQRETNANGLAVKPGKTLALVGGDISLEGGQLLAEMGRVELGSVAGGNVDLGSTSTGFGLSYAGVSEFRDIALSQKSLIDASESSGDGGIYISGRQISLTDGSLGLIQTGTSQASAGIIAVNASELIKLTGATTDGRIRTQLTSETTTSAASGKIQVSTKDLIFQGGGQVSTRTFATGKGGDAVINASNSIIADGSAVSNPRFFSGAFLTVNGRTATGGAGDLTISTKQFTASNGTLFSTASFGGGAGGNFVLNAEDIKLSGKDPVFDGPTDLRVGSSGVGDGGSLIVNTQQLTLQEGARINAATTGSGNAGSVTINASKLVDVRGGTITSSAVFGDVRTVINGYESIPTGKAGGIKINSDRLLVRDGGIVTVTNNGPTNAGVLEINARSVLLDNKGSLSATTRLGEGGNIFLDANTLIMRRNSTMTTSAGGTGDGGNIYLNVKAITQLENSDITANAIQGRGGNININTQGIFRSNDSDINATSELGINGEINITTLDVKQDSSLREQASNFVNTDNIVSSSCLANRNQQQGRFVVSGNGGIAENPNDSDLPYQLIQVESTIPFANSSSVVPTISTNSKWKVGDPITEATLLVRTTSGKVLLQSASVAPDIGLQQNLICQM</sequence>
<dbReference type="InterPro" id="IPR011050">
    <property type="entry name" value="Pectin_lyase_fold/virulence"/>
</dbReference>
<organism evidence="2 3">
    <name type="scientific">Dulcicalothrix desertica PCC 7102</name>
    <dbReference type="NCBI Taxonomy" id="232991"/>
    <lineage>
        <taxon>Bacteria</taxon>
        <taxon>Bacillati</taxon>
        <taxon>Cyanobacteriota</taxon>
        <taxon>Cyanophyceae</taxon>
        <taxon>Nostocales</taxon>
        <taxon>Calotrichaceae</taxon>
        <taxon>Dulcicalothrix</taxon>
    </lineage>
</organism>